<organism evidence="1 3">
    <name type="scientific">Phytophthora cactorum</name>
    <dbReference type="NCBI Taxonomy" id="29920"/>
    <lineage>
        <taxon>Eukaryota</taxon>
        <taxon>Sar</taxon>
        <taxon>Stramenopiles</taxon>
        <taxon>Oomycota</taxon>
        <taxon>Peronosporomycetes</taxon>
        <taxon>Peronosporales</taxon>
        <taxon>Peronosporaceae</taxon>
        <taxon>Phytophthora</taxon>
    </lineage>
</organism>
<dbReference type="Proteomes" id="UP000736787">
    <property type="component" value="Unassembled WGS sequence"/>
</dbReference>
<comment type="caution">
    <text evidence="1">The sequence shown here is derived from an EMBL/GenBank/DDBJ whole genome shotgun (WGS) entry which is preliminary data.</text>
</comment>
<gene>
    <name evidence="1" type="ORF">PC113_g15666</name>
    <name evidence="2" type="ORF">PC117_g16801</name>
</gene>
<accession>A0A8T0YGJ2</accession>
<sequence length="101" mass="11283">MHPARTPSTACYCLAVGYGDRHRRFSRTQCSQPSSIPRRRTVTSLTNLAEDSSAEVAVVLLRLQQRSDGLPLSPDVRFLQFTARTVTVRVVPERVVVCINL</sequence>
<protein>
    <submittedName>
        <fullName evidence="1">Uncharacterized protein</fullName>
    </submittedName>
</protein>
<dbReference type="Proteomes" id="UP000735874">
    <property type="component" value="Unassembled WGS sequence"/>
</dbReference>
<reference evidence="1" key="1">
    <citation type="submission" date="2018-10" db="EMBL/GenBank/DDBJ databases">
        <title>Effector identification in a new, highly contiguous assembly of the strawberry crown rot pathogen Phytophthora cactorum.</title>
        <authorList>
            <person name="Armitage A.D."/>
            <person name="Nellist C.F."/>
            <person name="Bates H."/>
            <person name="Vickerstaff R.J."/>
            <person name="Harrison R.J."/>
        </authorList>
    </citation>
    <scope>NUCLEOTIDE SEQUENCE</scope>
    <source>
        <strain evidence="1">15-7</strain>
        <strain evidence="2">4040</strain>
    </source>
</reference>
<evidence type="ECO:0000313" key="3">
    <source>
        <dbReference type="Proteomes" id="UP000735874"/>
    </source>
</evidence>
<name>A0A8T0YGJ2_9STRA</name>
<dbReference type="EMBL" id="RCMK01000608">
    <property type="protein sequence ID" value="KAG2919364.1"/>
    <property type="molecule type" value="Genomic_DNA"/>
</dbReference>
<proteinExistence type="predicted"/>
<evidence type="ECO:0000313" key="2">
    <source>
        <dbReference type="EMBL" id="KAG2919364.1"/>
    </source>
</evidence>
<dbReference type="AlphaFoldDB" id="A0A8T0YGJ2"/>
<dbReference type="EMBL" id="RCMG01000588">
    <property type="protein sequence ID" value="KAG2851719.1"/>
    <property type="molecule type" value="Genomic_DNA"/>
</dbReference>
<evidence type="ECO:0000313" key="1">
    <source>
        <dbReference type="EMBL" id="KAG2851719.1"/>
    </source>
</evidence>